<dbReference type="Proteomes" id="UP001348805">
    <property type="component" value="Segment"/>
</dbReference>
<reference evidence="1 2" key="1">
    <citation type="submission" date="2023-11" db="EMBL/GenBank/DDBJ databases">
        <authorList>
            <person name="Cook R."/>
            <person name="Crisci M."/>
            <person name="Pye H."/>
            <person name="Adriaenssens E."/>
            <person name="Santini J."/>
        </authorList>
    </citation>
    <scope>NUCLEOTIDE SEQUENCE [LARGE SCALE GENOMIC DNA]</scope>
    <source>
        <strain evidence="1">Lak_Megaphage_RVC_AP3_GC26</strain>
    </source>
</reference>
<sequence>MTIVRLGLGQTSSGKILDKQTHWYVLENDKNEILKDVNISLNKPIFISRNKTKYEEITYKELVDLINKI</sequence>
<evidence type="ECO:0000313" key="2">
    <source>
        <dbReference type="Proteomes" id="UP001348805"/>
    </source>
</evidence>
<evidence type="ECO:0000313" key="1">
    <source>
        <dbReference type="EMBL" id="WQJ51193.1"/>
    </source>
</evidence>
<name>A0ABZ0Z1A4_9CAUD</name>
<dbReference type="EMBL" id="OR769219">
    <property type="protein sequence ID" value="WQJ51193.1"/>
    <property type="molecule type" value="Genomic_DNA"/>
</dbReference>
<organism evidence="1 2">
    <name type="scientific">phage Lak_Megaphage_RVC_AP3_GC26</name>
    <dbReference type="NCBI Taxonomy" id="3109225"/>
    <lineage>
        <taxon>Viruses</taxon>
        <taxon>Duplodnaviria</taxon>
        <taxon>Heunggongvirae</taxon>
        <taxon>Uroviricota</taxon>
        <taxon>Caudoviricetes</taxon>
        <taxon>Caudoviricetes code 15 clade</taxon>
    </lineage>
</organism>
<keyword evidence="2" id="KW-1185">Reference proteome</keyword>
<protein>
    <submittedName>
        <fullName evidence="1">Uncharacterized protein</fullName>
    </submittedName>
</protein>
<accession>A0ABZ0Z1A4</accession>
<proteinExistence type="predicted"/>